<evidence type="ECO:0000313" key="7">
    <source>
        <dbReference type="Proteomes" id="UP000606935"/>
    </source>
</evidence>
<evidence type="ECO:0000256" key="1">
    <source>
        <dbReference type="ARBA" id="ARBA00023015"/>
    </source>
</evidence>
<evidence type="ECO:0000256" key="2">
    <source>
        <dbReference type="ARBA" id="ARBA00023125"/>
    </source>
</evidence>
<dbReference type="PRINTS" id="PR00455">
    <property type="entry name" value="HTHTETR"/>
</dbReference>
<dbReference type="Pfam" id="PF00440">
    <property type="entry name" value="TetR_N"/>
    <property type="match status" value="1"/>
</dbReference>
<dbReference type="PANTHER" id="PTHR47506:SF6">
    <property type="entry name" value="HTH-TYPE TRANSCRIPTIONAL REPRESSOR NEMR"/>
    <property type="match status" value="1"/>
</dbReference>
<dbReference type="SUPFAM" id="SSF46689">
    <property type="entry name" value="Homeodomain-like"/>
    <property type="match status" value="1"/>
</dbReference>
<reference evidence="6" key="2">
    <citation type="submission" date="2020-09" db="EMBL/GenBank/DDBJ databases">
        <authorList>
            <person name="Sun Q."/>
            <person name="Zhou Y."/>
        </authorList>
    </citation>
    <scope>NUCLEOTIDE SEQUENCE</scope>
    <source>
        <strain evidence="6">CGMCC 1.7086</strain>
    </source>
</reference>
<feature type="domain" description="HTH tetR-type" evidence="5">
    <location>
        <begin position="6"/>
        <end position="66"/>
    </location>
</feature>
<keyword evidence="1" id="KW-0805">Transcription regulation</keyword>
<dbReference type="RefSeq" id="WP_188689969.1">
    <property type="nucleotide sequence ID" value="NZ_BMLS01000001.1"/>
</dbReference>
<comment type="caution">
    <text evidence="6">The sequence shown here is derived from an EMBL/GenBank/DDBJ whole genome shotgun (WGS) entry which is preliminary data.</text>
</comment>
<dbReference type="AlphaFoldDB" id="A0A917YRJ6"/>
<dbReference type="InterPro" id="IPR011075">
    <property type="entry name" value="TetR_C"/>
</dbReference>
<dbReference type="InterPro" id="IPR001647">
    <property type="entry name" value="HTH_TetR"/>
</dbReference>
<keyword evidence="2 4" id="KW-0238">DNA-binding</keyword>
<dbReference type="PROSITE" id="PS50977">
    <property type="entry name" value="HTH_TETR_2"/>
    <property type="match status" value="1"/>
</dbReference>
<keyword evidence="3" id="KW-0804">Transcription</keyword>
<proteinExistence type="predicted"/>
<organism evidence="6 7">
    <name type="scientific">Bowmanella pacifica</name>
    <dbReference type="NCBI Taxonomy" id="502051"/>
    <lineage>
        <taxon>Bacteria</taxon>
        <taxon>Pseudomonadati</taxon>
        <taxon>Pseudomonadota</taxon>
        <taxon>Gammaproteobacteria</taxon>
        <taxon>Alteromonadales</taxon>
        <taxon>Alteromonadaceae</taxon>
        <taxon>Bowmanella</taxon>
    </lineage>
</organism>
<dbReference type="InterPro" id="IPR036271">
    <property type="entry name" value="Tet_transcr_reg_TetR-rel_C_sf"/>
</dbReference>
<sequence length="194" mass="21877">MKTKYQDTRQHLLDTGRIILAEQGFSSVGLSALLQQAGVPKGSFYHYFKSKEHYGQVLLEDYFSTYMQDMEALLGQSQISAKQRLLNYFAQWLQRFTPAQGRCDCLVVKLSAEVADLSEAMRLTLKAGTEQVMGRLMACIEEAIREGSLPEQDVRALASNLYQLWLGASLLTKLSRDDEQVKQAMQLTCKLLVA</sequence>
<dbReference type="Proteomes" id="UP000606935">
    <property type="component" value="Unassembled WGS sequence"/>
</dbReference>
<dbReference type="Pfam" id="PF16925">
    <property type="entry name" value="TetR_C_13"/>
    <property type="match status" value="1"/>
</dbReference>
<evidence type="ECO:0000256" key="4">
    <source>
        <dbReference type="PROSITE-ProRule" id="PRU00335"/>
    </source>
</evidence>
<feature type="DNA-binding region" description="H-T-H motif" evidence="4">
    <location>
        <begin position="29"/>
        <end position="48"/>
    </location>
</feature>
<dbReference type="GO" id="GO:0003677">
    <property type="term" value="F:DNA binding"/>
    <property type="evidence" value="ECO:0007669"/>
    <property type="project" value="UniProtKB-UniRule"/>
</dbReference>
<evidence type="ECO:0000313" key="6">
    <source>
        <dbReference type="EMBL" id="GGO64949.1"/>
    </source>
</evidence>
<dbReference type="SUPFAM" id="SSF48498">
    <property type="entry name" value="Tetracyclin repressor-like, C-terminal domain"/>
    <property type="match status" value="1"/>
</dbReference>
<gene>
    <name evidence="6" type="ORF">GCM10010982_05590</name>
</gene>
<dbReference type="PANTHER" id="PTHR47506">
    <property type="entry name" value="TRANSCRIPTIONAL REGULATORY PROTEIN"/>
    <property type="match status" value="1"/>
</dbReference>
<dbReference type="Gene3D" id="1.10.357.10">
    <property type="entry name" value="Tetracycline Repressor, domain 2"/>
    <property type="match status" value="1"/>
</dbReference>
<evidence type="ECO:0000256" key="3">
    <source>
        <dbReference type="ARBA" id="ARBA00023163"/>
    </source>
</evidence>
<protein>
    <submittedName>
        <fullName evidence="6">Transcriptional regulator</fullName>
    </submittedName>
</protein>
<keyword evidence="7" id="KW-1185">Reference proteome</keyword>
<dbReference type="EMBL" id="BMLS01000001">
    <property type="protein sequence ID" value="GGO64949.1"/>
    <property type="molecule type" value="Genomic_DNA"/>
</dbReference>
<reference evidence="6" key="1">
    <citation type="journal article" date="2014" name="Int. J. Syst. Evol. Microbiol.">
        <title>Complete genome sequence of Corynebacterium casei LMG S-19264T (=DSM 44701T), isolated from a smear-ripened cheese.</title>
        <authorList>
            <consortium name="US DOE Joint Genome Institute (JGI-PGF)"/>
            <person name="Walter F."/>
            <person name="Albersmeier A."/>
            <person name="Kalinowski J."/>
            <person name="Ruckert C."/>
        </authorList>
    </citation>
    <scope>NUCLEOTIDE SEQUENCE</scope>
    <source>
        <strain evidence="6">CGMCC 1.7086</strain>
    </source>
</reference>
<accession>A0A917YRJ6</accession>
<dbReference type="InterPro" id="IPR009057">
    <property type="entry name" value="Homeodomain-like_sf"/>
</dbReference>
<evidence type="ECO:0000259" key="5">
    <source>
        <dbReference type="PROSITE" id="PS50977"/>
    </source>
</evidence>
<name>A0A917YRJ6_9ALTE</name>